<dbReference type="PROSITE" id="PS50082">
    <property type="entry name" value="WD_REPEATS_2"/>
    <property type="match status" value="1"/>
</dbReference>
<dbReference type="PANTHER" id="PTHR10971">
    <property type="entry name" value="MRNA EXPORT FACTOR AND BUB3"/>
    <property type="match status" value="1"/>
</dbReference>
<keyword evidence="5" id="KW-0812">Transmembrane</keyword>
<name>A0A2U1LT18_ARTAN</name>
<feature type="transmembrane region" description="Helical" evidence="5">
    <location>
        <begin position="328"/>
        <end position="353"/>
    </location>
</feature>
<sequence length="390" mass="44164">MVVTKLSIHMDIREIQHQLSVLKLRLKEIKDESGKKSQIIIPVPTKTMTEEHNDEGSNNHKTHVTREPLLWKEAHGKGNIHLGKRDTAYWEQSTEKSQKRVVQQEGWERLYSGLAPSLVGAECSQLDSAFMAEGKVAANPVHLMAWINNGLHKYGSDPASHPVYDDDLWKQCAGDDMKGGVFGWGSMSYPQYTMTATSTTRYTGAPSTISKDVQNYLDSIRGELKEELKEEMKVELKEEMNNELKEEMREELKEEMREELKEATRAEIQDMLLEYDLHNGISDTFGNHDDLATCIKYSDQTGQVVTGGWDKMIKCWDSRSMKTLSVPISVGVESICLCGLIAMVAVGTFVNIYDLRKFNNSFYSKCVDIQIRCVQPCLDQDAEACLIIQP</sequence>
<evidence type="ECO:0000313" key="6">
    <source>
        <dbReference type="EMBL" id="PWA52139.1"/>
    </source>
</evidence>
<accession>A0A2U1LT18</accession>
<dbReference type="InterPro" id="IPR036322">
    <property type="entry name" value="WD40_repeat_dom_sf"/>
</dbReference>
<comment type="caution">
    <text evidence="6">The sequence shown here is derived from an EMBL/GenBank/DDBJ whole genome shotgun (WGS) entry which is preliminary data.</text>
</comment>
<evidence type="ECO:0000256" key="2">
    <source>
        <dbReference type="ARBA" id="ARBA00022737"/>
    </source>
</evidence>
<dbReference type="STRING" id="35608.A0A2U1LT18"/>
<dbReference type="OrthoDB" id="10262475at2759"/>
<keyword evidence="5" id="KW-1133">Transmembrane helix</keyword>
<keyword evidence="7" id="KW-1185">Reference proteome</keyword>
<evidence type="ECO:0000313" key="7">
    <source>
        <dbReference type="Proteomes" id="UP000245207"/>
    </source>
</evidence>
<dbReference type="Gene3D" id="2.130.10.10">
    <property type="entry name" value="YVTN repeat-like/Quinoprotein amine dehydrogenase"/>
    <property type="match status" value="1"/>
</dbReference>
<evidence type="ECO:0000256" key="4">
    <source>
        <dbReference type="SAM" id="Coils"/>
    </source>
</evidence>
<evidence type="ECO:0000256" key="1">
    <source>
        <dbReference type="ARBA" id="ARBA00022574"/>
    </source>
</evidence>
<dbReference type="EMBL" id="PKPP01007900">
    <property type="protein sequence ID" value="PWA52139.1"/>
    <property type="molecule type" value="Genomic_DNA"/>
</dbReference>
<gene>
    <name evidence="6" type="ORF">CTI12_AA456880</name>
</gene>
<protein>
    <submittedName>
        <fullName evidence="6">Nucleic acid-binding, OB-fold</fullName>
    </submittedName>
</protein>
<feature type="repeat" description="WD" evidence="3">
    <location>
        <begin position="285"/>
        <end position="326"/>
    </location>
</feature>
<dbReference type="SUPFAM" id="SSF50978">
    <property type="entry name" value="WD40 repeat-like"/>
    <property type="match status" value="1"/>
</dbReference>
<evidence type="ECO:0000256" key="5">
    <source>
        <dbReference type="SAM" id="Phobius"/>
    </source>
</evidence>
<keyword evidence="1 3" id="KW-0853">WD repeat</keyword>
<feature type="coiled-coil region" evidence="4">
    <location>
        <begin position="226"/>
        <end position="269"/>
    </location>
</feature>
<evidence type="ECO:0000256" key="3">
    <source>
        <dbReference type="PROSITE-ProRule" id="PRU00221"/>
    </source>
</evidence>
<reference evidence="6 7" key="1">
    <citation type="journal article" date="2018" name="Mol. Plant">
        <title>The genome of Artemisia annua provides insight into the evolution of Asteraceae family and artemisinin biosynthesis.</title>
        <authorList>
            <person name="Shen Q."/>
            <person name="Zhang L."/>
            <person name="Liao Z."/>
            <person name="Wang S."/>
            <person name="Yan T."/>
            <person name="Shi P."/>
            <person name="Liu M."/>
            <person name="Fu X."/>
            <person name="Pan Q."/>
            <person name="Wang Y."/>
            <person name="Lv Z."/>
            <person name="Lu X."/>
            <person name="Zhang F."/>
            <person name="Jiang W."/>
            <person name="Ma Y."/>
            <person name="Chen M."/>
            <person name="Hao X."/>
            <person name="Li L."/>
            <person name="Tang Y."/>
            <person name="Lv G."/>
            <person name="Zhou Y."/>
            <person name="Sun X."/>
            <person name="Brodelius P.E."/>
            <person name="Rose J.K.C."/>
            <person name="Tang K."/>
        </authorList>
    </citation>
    <scope>NUCLEOTIDE SEQUENCE [LARGE SCALE GENOMIC DNA]</scope>
    <source>
        <strain evidence="7">cv. Huhao1</strain>
        <tissue evidence="6">Leaf</tissue>
    </source>
</reference>
<keyword evidence="2" id="KW-0677">Repeat</keyword>
<organism evidence="6 7">
    <name type="scientific">Artemisia annua</name>
    <name type="common">Sweet wormwood</name>
    <dbReference type="NCBI Taxonomy" id="35608"/>
    <lineage>
        <taxon>Eukaryota</taxon>
        <taxon>Viridiplantae</taxon>
        <taxon>Streptophyta</taxon>
        <taxon>Embryophyta</taxon>
        <taxon>Tracheophyta</taxon>
        <taxon>Spermatophyta</taxon>
        <taxon>Magnoliopsida</taxon>
        <taxon>eudicotyledons</taxon>
        <taxon>Gunneridae</taxon>
        <taxon>Pentapetalae</taxon>
        <taxon>asterids</taxon>
        <taxon>campanulids</taxon>
        <taxon>Asterales</taxon>
        <taxon>Asteraceae</taxon>
        <taxon>Asteroideae</taxon>
        <taxon>Anthemideae</taxon>
        <taxon>Artemisiinae</taxon>
        <taxon>Artemisia</taxon>
    </lineage>
</organism>
<dbReference type="PROSITE" id="PS50294">
    <property type="entry name" value="WD_REPEATS_REGION"/>
    <property type="match status" value="1"/>
</dbReference>
<dbReference type="InterPro" id="IPR015943">
    <property type="entry name" value="WD40/YVTN_repeat-like_dom_sf"/>
</dbReference>
<dbReference type="AlphaFoldDB" id="A0A2U1LT18"/>
<keyword evidence="5" id="KW-0472">Membrane</keyword>
<dbReference type="SMART" id="SM00320">
    <property type="entry name" value="WD40"/>
    <property type="match status" value="1"/>
</dbReference>
<dbReference type="InterPro" id="IPR001680">
    <property type="entry name" value="WD40_rpt"/>
</dbReference>
<dbReference type="Proteomes" id="UP000245207">
    <property type="component" value="Unassembled WGS sequence"/>
</dbReference>
<proteinExistence type="predicted"/>
<keyword evidence="4" id="KW-0175">Coiled coil</keyword>